<dbReference type="InterPro" id="IPR017888">
    <property type="entry name" value="CYC/TB1_R_domain"/>
</dbReference>
<accession>Q84RB7</accession>
<dbReference type="GO" id="GO:2000032">
    <property type="term" value="P:regulation of secondary shoot formation"/>
    <property type="evidence" value="ECO:0007669"/>
    <property type="project" value="TreeGrafter"/>
</dbReference>
<evidence type="ECO:0000256" key="4">
    <source>
        <dbReference type="ARBA" id="ARBA00023125"/>
    </source>
</evidence>
<evidence type="ECO:0000256" key="7">
    <source>
        <dbReference type="SAM" id="MobiDB-lite"/>
    </source>
</evidence>
<dbReference type="PANTHER" id="PTHR31072">
    <property type="entry name" value="TRANSCRIPTION FACTOR TCP4-RELATED"/>
    <property type="match status" value="1"/>
</dbReference>
<feature type="non-terminal residue" evidence="10">
    <location>
        <position position="267"/>
    </location>
</feature>
<keyword evidence="3" id="KW-0805">Transcription regulation</keyword>
<feature type="compositionally biased region" description="Low complexity" evidence="7">
    <location>
        <begin position="134"/>
        <end position="146"/>
    </location>
</feature>
<keyword evidence="2" id="KW-0217">Developmental protein</keyword>
<dbReference type="InterPro" id="IPR005333">
    <property type="entry name" value="Transcription_factor_TCP"/>
</dbReference>
<evidence type="ECO:0000256" key="3">
    <source>
        <dbReference type="ARBA" id="ARBA00023015"/>
    </source>
</evidence>
<sequence>QFPQSYNGHHDVVSGYYVTSNPPNLDLDVAAAAAWFGGFNDHDMAGGVVLPNDDVDPSTTTANSFPKKQSSSKKDRHSKIYTAQGPRDRRVRLSIGIARKFFDLQEMLGFDKPSKTLDWLLTKSKEAIKELVRSKSNNNNSSSSPSEEVLSTENSFGPDFKGKAVVKPVGSSNKCRRGKEAIDLAKESRAKARARARERTKEKMCVKHLTQAINHKGYDQHPPLFEFHHQNLGGGSRDYLNSSLRMQSENYVTHDNWDYSNQLCAIL</sequence>
<evidence type="ECO:0000313" key="10">
    <source>
        <dbReference type="EMBL" id="AAP03337.1"/>
    </source>
</evidence>
<dbReference type="EMBL" id="AF512590">
    <property type="protein sequence ID" value="AAP03337.1"/>
    <property type="molecule type" value="Genomic_DNA"/>
</dbReference>
<dbReference type="GO" id="GO:0043565">
    <property type="term" value="F:sequence-specific DNA binding"/>
    <property type="evidence" value="ECO:0007669"/>
    <property type="project" value="TreeGrafter"/>
</dbReference>
<dbReference type="PROSITE" id="PS51369">
    <property type="entry name" value="TCP"/>
    <property type="match status" value="1"/>
</dbReference>
<dbReference type="InterPro" id="IPR017887">
    <property type="entry name" value="TF_TCP_subgr"/>
</dbReference>
<feature type="domain" description="R" evidence="9">
    <location>
        <begin position="186"/>
        <end position="203"/>
    </location>
</feature>
<dbReference type="GO" id="GO:0003700">
    <property type="term" value="F:DNA-binding transcription factor activity"/>
    <property type="evidence" value="ECO:0007669"/>
    <property type="project" value="InterPro"/>
</dbReference>
<feature type="non-terminal residue" evidence="10">
    <location>
        <position position="1"/>
    </location>
</feature>
<organism evidence="10">
    <name type="scientific">Linaria vulgaris</name>
    <name type="common">Toadflax</name>
    <dbReference type="NCBI Taxonomy" id="43171"/>
    <lineage>
        <taxon>Eukaryota</taxon>
        <taxon>Viridiplantae</taxon>
        <taxon>Streptophyta</taxon>
        <taxon>Embryophyta</taxon>
        <taxon>Tracheophyta</taxon>
        <taxon>Spermatophyta</taxon>
        <taxon>Magnoliopsida</taxon>
        <taxon>eudicotyledons</taxon>
        <taxon>Gunneridae</taxon>
        <taxon>Pentapetalae</taxon>
        <taxon>asterids</taxon>
        <taxon>lamiids</taxon>
        <taxon>Lamiales</taxon>
        <taxon>Plantaginaceae</taxon>
        <taxon>Antirrhineae</taxon>
        <taxon>Linaria</taxon>
    </lineage>
</organism>
<feature type="region of interest" description="Disordered" evidence="7">
    <location>
        <begin position="50"/>
        <end position="85"/>
    </location>
</feature>
<proteinExistence type="predicted"/>
<dbReference type="AlphaFoldDB" id="Q84RB7"/>
<feature type="compositionally biased region" description="Basic residues" evidence="7">
    <location>
        <begin position="70"/>
        <end position="79"/>
    </location>
</feature>
<feature type="domain" description="TCP" evidence="8">
    <location>
        <begin position="73"/>
        <end position="131"/>
    </location>
</feature>
<feature type="compositionally biased region" description="Polar residues" evidence="7">
    <location>
        <begin position="57"/>
        <end position="69"/>
    </location>
</feature>
<keyword evidence="5" id="KW-0804">Transcription</keyword>
<keyword evidence="6" id="KW-0539">Nucleus</keyword>
<name>Q84RB7_LINVU</name>
<dbReference type="PANTHER" id="PTHR31072:SF224">
    <property type="entry name" value="TRANSCRIPTION FACTOR TCP1"/>
    <property type="match status" value="1"/>
</dbReference>
<evidence type="ECO:0000259" key="9">
    <source>
        <dbReference type="PROSITE" id="PS51370"/>
    </source>
</evidence>
<comment type="subcellular location">
    <subcellularLocation>
        <location evidence="1">Nucleus</location>
    </subcellularLocation>
</comment>
<dbReference type="GO" id="GO:0005634">
    <property type="term" value="C:nucleus"/>
    <property type="evidence" value="ECO:0007669"/>
    <property type="project" value="UniProtKB-SubCell"/>
</dbReference>
<evidence type="ECO:0000259" key="8">
    <source>
        <dbReference type="PROSITE" id="PS51369"/>
    </source>
</evidence>
<dbReference type="PROSITE" id="PS51370">
    <property type="entry name" value="R"/>
    <property type="match status" value="1"/>
</dbReference>
<dbReference type="Pfam" id="PF03634">
    <property type="entry name" value="TCP"/>
    <property type="match status" value="1"/>
</dbReference>
<gene>
    <name evidence="10" type="primary">DICH</name>
</gene>
<evidence type="ECO:0000256" key="6">
    <source>
        <dbReference type="ARBA" id="ARBA00023242"/>
    </source>
</evidence>
<keyword evidence="4" id="KW-0238">DNA-binding</keyword>
<evidence type="ECO:0000256" key="2">
    <source>
        <dbReference type="ARBA" id="ARBA00022473"/>
    </source>
</evidence>
<reference evidence="10" key="1">
    <citation type="journal article" date="2003" name="Mol. Biol. Evol.">
        <title>Why do paralogs persist? Molecular evolution of CYCLOIDEA and related floral symmetry genes in Antirrhineae (Veronicaceae).</title>
        <authorList>
            <person name="Hileman L.C."/>
            <person name="Baum D.A."/>
        </authorList>
    </citation>
    <scope>NUCLEOTIDE SEQUENCE</scope>
</reference>
<evidence type="ECO:0000256" key="1">
    <source>
        <dbReference type="ARBA" id="ARBA00004123"/>
    </source>
</evidence>
<evidence type="ECO:0000256" key="5">
    <source>
        <dbReference type="ARBA" id="ARBA00023163"/>
    </source>
</evidence>
<protein>
    <submittedName>
        <fullName evidence="10">DICHOTOMA-like protein</fullName>
    </submittedName>
</protein>
<feature type="region of interest" description="Disordered" evidence="7">
    <location>
        <begin position="132"/>
        <end position="163"/>
    </location>
</feature>